<keyword evidence="1" id="KW-0472">Membrane</keyword>
<organism evidence="2 3">
    <name type="scientific">Candidatus Zymogenus saltonus</name>
    <dbReference type="NCBI Taxonomy" id="2844893"/>
    <lineage>
        <taxon>Bacteria</taxon>
        <taxon>Deltaproteobacteria</taxon>
        <taxon>Candidatus Zymogenia</taxon>
        <taxon>Candidatus Zymogeniales</taxon>
        <taxon>Candidatus Zymogenaceae</taxon>
        <taxon>Candidatus Zymogenus</taxon>
    </lineage>
</organism>
<sequence length="178" mass="20532">MGKNGKKEGRLEFIFPDYRIWEDVPFGFWYVGFFAMTLGFFNLSINFFSHFALLLGWLTNTVRDFPREPGGLDLALSGVFALYYLVSAPILFYLACLYWNFREGIRKRLKLLFIIDAAVFVIYNIANLSGLYLYENPYLKLKAPIYIILVVAALYFVSTNVEEDARSIIKKSGREAKA</sequence>
<evidence type="ECO:0000313" key="3">
    <source>
        <dbReference type="Proteomes" id="UP000809273"/>
    </source>
</evidence>
<dbReference type="Proteomes" id="UP000809273">
    <property type="component" value="Unassembled WGS sequence"/>
</dbReference>
<reference evidence="2" key="1">
    <citation type="journal article" date="2021" name="Environ. Microbiol.">
        <title>Genomic characterization of three novel Desulfobacterota classes expand the metabolic and phylogenetic diversity of the phylum.</title>
        <authorList>
            <person name="Murphy C.L."/>
            <person name="Biggerstaff J."/>
            <person name="Eichhorn A."/>
            <person name="Ewing E."/>
            <person name="Shahan R."/>
            <person name="Soriano D."/>
            <person name="Stewart S."/>
            <person name="VanMol K."/>
            <person name="Walker R."/>
            <person name="Walters P."/>
            <person name="Elshahed M.S."/>
            <person name="Youssef N.H."/>
        </authorList>
    </citation>
    <scope>NUCLEOTIDE SEQUENCE</scope>
    <source>
        <strain evidence="2">Zod_Metabat.24</strain>
    </source>
</reference>
<feature type="transmembrane region" description="Helical" evidence="1">
    <location>
        <begin position="28"/>
        <end position="54"/>
    </location>
</feature>
<reference evidence="2" key="2">
    <citation type="submission" date="2021-01" db="EMBL/GenBank/DDBJ databases">
        <authorList>
            <person name="Hahn C.R."/>
            <person name="Youssef N.H."/>
            <person name="Elshahed M."/>
        </authorList>
    </citation>
    <scope>NUCLEOTIDE SEQUENCE</scope>
    <source>
        <strain evidence="2">Zod_Metabat.24</strain>
    </source>
</reference>
<evidence type="ECO:0000256" key="1">
    <source>
        <dbReference type="SAM" id="Phobius"/>
    </source>
</evidence>
<feature type="transmembrane region" description="Helical" evidence="1">
    <location>
        <begin position="111"/>
        <end position="131"/>
    </location>
</feature>
<proteinExistence type="predicted"/>
<feature type="transmembrane region" description="Helical" evidence="1">
    <location>
        <begin position="143"/>
        <end position="161"/>
    </location>
</feature>
<keyword evidence="1" id="KW-1133">Transmembrane helix</keyword>
<feature type="transmembrane region" description="Helical" evidence="1">
    <location>
        <begin position="74"/>
        <end position="99"/>
    </location>
</feature>
<evidence type="ECO:0000313" key="2">
    <source>
        <dbReference type="EMBL" id="MBN1573154.1"/>
    </source>
</evidence>
<keyword evidence="1" id="KW-0812">Transmembrane</keyword>
<protein>
    <submittedName>
        <fullName evidence="2">Uncharacterized protein</fullName>
    </submittedName>
</protein>
<dbReference type="AlphaFoldDB" id="A0A9D8PNF3"/>
<dbReference type="EMBL" id="JAFGIX010000040">
    <property type="protein sequence ID" value="MBN1573154.1"/>
    <property type="molecule type" value="Genomic_DNA"/>
</dbReference>
<gene>
    <name evidence="2" type="ORF">JW984_08160</name>
</gene>
<name>A0A9D8PNF3_9DELT</name>
<comment type="caution">
    <text evidence="2">The sequence shown here is derived from an EMBL/GenBank/DDBJ whole genome shotgun (WGS) entry which is preliminary data.</text>
</comment>
<accession>A0A9D8PNF3</accession>